<organism evidence="10 11">
    <name type="scientific">Micromonospora rosaria</name>
    <dbReference type="NCBI Taxonomy" id="47874"/>
    <lineage>
        <taxon>Bacteria</taxon>
        <taxon>Bacillati</taxon>
        <taxon>Actinomycetota</taxon>
        <taxon>Actinomycetes</taxon>
        <taxon>Micromonosporales</taxon>
        <taxon>Micromonosporaceae</taxon>
        <taxon>Micromonospora</taxon>
    </lineage>
</organism>
<dbReference type="Proteomes" id="UP000070620">
    <property type="component" value="Unassembled WGS sequence"/>
</dbReference>
<dbReference type="GO" id="GO:0016887">
    <property type="term" value="F:ATP hydrolysis activity"/>
    <property type="evidence" value="ECO:0007669"/>
    <property type="project" value="InterPro"/>
</dbReference>
<dbReference type="InterPro" id="IPR011527">
    <property type="entry name" value="ABC1_TM_dom"/>
</dbReference>
<dbReference type="AlphaFoldDB" id="A0A136PQW1"/>
<dbReference type="Pfam" id="PF00664">
    <property type="entry name" value="ABC_membrane"/>
    <property type="match status" value="1"/>
</dbReference>
<dbReference type="InterPro" id="IPR003593">
    <property type="entry name" value="AAA+_ATPase"/>
</dbReference>
<evidence type="ECO:0000313" key="10">
    <source>
        <dbReference type="EMBL" id="KXK60747.1"/>
    </source>
</evidence>
<dbReference type="InterPro" id="IPR036640">
    <property type="entry name" value="ABC1_TM_sf"/>
</dbReference>
<dbReference type="Gene3D" id="1.20.1560.10">
    <property type="entry name" value="ABC transporter type 1, transmembrane domain"/>
    <property type="match status" value="1"/>
</dbReference>
<keyword evidence="11" id="KW-1185">Reference proteome</keyword>
<feature type="domain" description="ABC transmembrane type-1" evidence="9">
    <location>
        <begin position="29"/>
        <end position="293"/>
    </location>
</feature>
<dbReference type="SMART" id="SM00382">
    <property type="entry name" value="AAA"/>
    <property type="match status" value="1"/>
</dbReference>
<keyword evidence="4" id="KW-0067">ATP-binding</keyword>
<feature type="transmembrane region" description="Helical" evidence="7">
    <location>
        <begin position="162"/>
        <end position="181"/>
    </location>
</feature>
<keyword evidence="5 7" id="KW-1133">Transmembrane helix</keyword>
<accession>A0A136PQW1</accession>
<keyword evidence="3" id="KW-0547">Nucleotide-binding</keyword>
<evidence type="ECO:0008006" key="12">
    <source>
        <dbReference type="Google" id="ProtNLM"/>
    </source>
</evidence>
<gene>
    <name evidence="10" type="ORF">AWW66_17230</name>
</gene>
<dbReference type="PANTHER" id="PTHR43394">
    <property type="entry name" value="ATP-DEPENDENT PERMEASE MDL1, MITOCHONDRIAL"/>
    <property type="match status" value="1"/>
</dbReference>
<dbReference type="PANTHER" id="PTHR43394:SF1">
    <property type="entry name" value="ATP-BINDING CASSETTE SUB-FAMILY B MEMBER 10, MITOCHONDRIAL"/>
    <property type="match status" value="1"/>
</dbReference>
<protein>
    <recommendedName>
        <fullName evidence="12">ABC transporter ATP-binding protein</fullName>
    </recommendedName>
</protein>
<keyword evidence="6 7" id="KW-0472">Membrane</keyword>
<dbReference type="GO" id="GO:0015421">
    <property type="term" value="F:ABC-type oligopeptide transporter activity"/>
    <property type="evidence" value="ECO:0007669"/>
    <property type="project" value="TreeGrafter"/>
</dbReference>
<name>A0A136PQW1_9ACTN</name>
<evidence type="ECO:0000256" key="7">
    <source>
        <dbReference type="SAM" id="Phobius"/>
    </source>
</evidence>
<comment type="caution">
    <text evidence="10">The sequence shown here is derived from an EMBL/GenBank/DDBJ whole genome shotgun (WGS) entry which is preliminary data.</text>
</comment>
<dbReference type="Pfam" id="PF00005">
    <property type="entry name" value="ABC_tran"/>
    <property type="match status" value="1"/>
</dbReference>
<dbReference type="GO" id="GO:0005886">
    <property type="term" value="C:plasma membrane"/>
    <property type="evidence" value="ECO:0007669"/>
    <property type="project" value="UniProtKB-SubCell"/>
</dbReference>
<proteinExistence type="predicted"/>
<evidence type="ECO:0000256" key="5">
    <source>
        <dbReference type="ARBA" id="ARBA00022989"/>
    </source>
</evidence>
<feature type="transmembrane region" description="Helical" evidence="7">
    <location>
        <begin position="284"/>
        <end position="305"/>
    </location>
</feature>
<dbReference type="OrthoDB" id="9806127at2"/>
<dbReference type="EMBL" id="LRQV01000060">
    <property type="protein sequence ID" value="KXK60747.1"/>
    <property type="molecule type" value="Genomic_DNA"/>
</dbReference>
<sequence>MAVTAFAPLRRLTGSSLARMTVTAGPPLVVTAAWTVAGVAATLLLPAAVAAAVDRAFAGAGPGLALAILVALVAGKVLAEAAGLVSQARAVTRVLARVRHLFVRRLFVLGIAGTRRHDDGDLLARFTGNTAAAAHGVPSLVTVAVEAAASVGGLVALCLIDWWLGVTFLVGIAPAVLLLRLMMRRVRSRYGDYLRHQGDIAARFTDALTGSRTIQASRTQRRETERILAPLPALAEAGRQTWRVQGDISWQLDLVLAGLRVLVLGVGGVAVVQGRITPGQFLAASLYLGFALGFIYLSDTLAFLAHAQANAGRVDEILDQAPPRPGPSGAAVGRLPAGTGRLDLRGVTVRHDGHPVLTGVDLSVPAGTTLAVVGRSGAGKSTLALVAGGLLRPDEGEVRLDGVPLDALTASVLRREVGYAFDRPVLLGTTVADALAYGRPGTDGARVEWAARTASALDFLRRLPDGVDTPLTRVPLSGGELQRLGLARALVHGGRLMILDDATSSLDTVTEARVTAALTTGLAGRTRLVVAHRVATAAQVDAVAWLDGGRIRAVAPHRDLWARHPDYRAVFTAGSTP</sequence>
<comment type="subcellular location">
    <subcellularLocation>
        <location evidence="1">Cell membrane</location>
        <topology evidence="1">Multi-pass membrane protein</topology>
    </subcellularLocation>
</comment>
<reference evidence="10 11" key="1">
    <citation type="submission" date="2016-01" db="EMBL/GenBank/DDBJ databases">
        <title>Whole genome sequence and analysis of Micromonospora rosaria DSM 803, which can produce antibacterial substance rosamicin.</title>
        <authorList>
            <person name="Yang H."/>
            <person name="He X."/>
            <person name="Zhu D."/>
        </authorList>
    </citation>
    <scope>NUCLEOTIDE SEQUENCE [LARGE SCALE GENOMIC DNA]</scope>
    <source>
        <strain evidence="10 11">DSM 803</strain>
    </source>
</reference>
<dbReference type="Gene3D" id="3.40.50.300">
    <property type="entry name" value="P-loop containing nucleotide triphosphate hydrolases"/>
    <property type="match status" value="1"/>
</dbReference>
<dbReference type="GO" id="GO:0005524">
    <property type="term" value="F:ATP binding"/>
    <property type="evidence" value="ECO:0007669"/>
    <property type="project" value="UniProtKB-KW"/>
</dbReference>
<dbReference type="InterPro" id="IPR039421">
    <property type="entry name" value="Type_1_exporter"/>
</dbReference>
<dbReference type="InterPro" id="IPR003439">
    <property type="entry name" value="ABC_transporter-like_ATP-bd"/>
</dbReference>
<dbReference type="InterPro" id="IPR017871">
    <property type="entry name" value="ABC_transporter-like_CS"/>
</dbReference>
<dbReference type="RefSeq" id="WP_067367165.1">
    <property type="nucleotide sequence ID" value="NZ_JBIUBN010000002.1"/>
</dbReference>
<evidence type="ECO:0000259" key="9">
    <source>
        <dbReference type="PROSITE" id="PS50929"/>
    </source>
</evidence>
<evidence type="ECO:0000256" key="2">
    <source>
        <dbReference type="ARBA" id="ARBA00022692"/>
    </source>
</evidence>
<feature type="transmembrane region" description="Helical" evidence="7">
    <location>
        <begin position="28"/>
        <end position="52"/>
    </location>
</feature>
<evidence type="ECO:0000259" key="8">
    <source>
        <dbReference type="PROSITE" id="PS50893"/>
    </source>
</evidence>
<dbReference type="PROSITE" id="PS00211">
    <property type="entry name" value="ABC_TRANSPORTER_1"/>
    <property type="match status" value="1"/>
</dbReference>
<evidence type="ECO:0000313" key="11">
    <source>
        <dbReference type="Proteomes" id="UP000070620"/>
    </source>
</evidence>
<evidence type="ECO:0000256" key="3">
    <source>
        <dbReference type="ARBA" id="ARBA00022741"/>
    </source>
</evidence>
<evidence type="ECO:0000256" key="1">
    <source>
        <dbReference type="ARBA" id="ARBA00004651"/>
    </source>
</evidence>
<feature type="domain" description="ABC transporter" evidence="8">
    <location>
        <begin position="342"/>
        <end position="573"/>
    </location>
</feature>
<dbReference type="SUPFAM" id="SSF52540">
    <property type="entry name" value="P-loop containing nucleoside triphosphate hydrolases"/>
    <property type="match status" value="1"/>
</dbReference>
<dbReference type="PROSITE" id="PS50893">
    <property type="entry name" value="ABC_TRANSPORTER_2"/>
    <property type="match status" value="1"/>
</dbReference>
<dbReference type="PROSITE" id="PS50929">
    <property type="entry name" value="ABC_TM1F"/>
    <property type="match status" value="1"/>
</dbReference>
<keyword evidence="2 7" id="KW-0812">Transmembrane</keyword>
<feature type="transmembrane region" description="Helical" evidence="7">
    <location>
        <begin position="64"/>
        <end position="85"/>
    </location>
</feature>
<dbReference type="SUPFAM" id="SSF90123">
    <property type="entry name" value="ABC transporter transmembrane region"/>
    <property type="match status" value="1"/>
</dbReference>
<evidence type="ECO:0000256" key="4">
    <source>
        <dbReference type="ARBA" id="ARBA00022840"/>
    </source>
</evidence>
<dbReference type="InterPro" id="IPR027417">
    <property type="entry name" value="P-loop_NTPase"/>
</dbReference>
<evidence type="ECO:0000256" key="6">
    <source>
        <dbReference type="ARBA" id="ARBA00023136"/>
    </source>
</evidence>